<dbReference type="PANTHER" id="PTHR46601">
    <property type="entry name" value="ULP_PROTEASE DOMAIN-CONTAINING PROTEIN"/>
    <property type="match status" value="1"/>
</dbReference>
<reference evidence="1" key="1">
    <citation type="journal article" date="2016" name="Insect Biochem. Mol. Biol.">
        <title>Multifaceted biological insights from a draft genome sequence of the tobacco hornworm moth, Manduca sexta.</title>
        <authorList>
            <person name="Kanost M.R."/>
            <person name="Arrese E.L."/>
            <person name="Cao X."/>
            <person name="Chen Y.R."/>
            <person name="Chellapilla S."/>
            <person name="Goldsmith M.R."/>
            <person name="Grosse-Wilde E."/>
            <person name="Heckel D.G."/>
            <person name="Herndon N."/>
            <person name="Jiang H."/>
            <person name="Papanicolaou A."/>
            <person name="Qu J."/>
            <person name="Soulages J.L."/>
            <person name="Vogel H."/>
            <person name="Walters J."/>
            <person name="Waterhouse R.M."/>
            <person name="Ahn S.J."/>
            <person name="Almeida F.C."/>
            <person name="An C."/>
            <person name="Aqrawi P."/>
            <person name="Bretschneider A."/>
            <person name="Bryant W.B."/>
            <person name="Bucks S."/>
            <person name="Chao H."/>
            <person name="Chevignon G."/>
            <person name="Christen J.M."/>
            <person name="Clarke D.F."/>
            <person name="Dittmer N.T."/>
            <person name="Ferguson L.C.F."/>
            <person name="Garavelou S."/>
            <person name="Gordon K.H.J."/>
            <person name="Gunaratna R.T."/>
            <person name="Han Y."/>
            <person name="Hauser F."/>
            <person name="He Y."/>
            <person name="Heidel-Fischer H."/>
            <person name="Hirsh A."/>
            <person name="Hu Y."/>
            <person name="Jiang H."/>
            <person name="Kalra D."/>
            <person name="Klinner C."/>
            <person name="Konig C."/>
            <person name="Kovar C."/>
            <person name="Kroll A.R."/>
            <person name="Kuwar S.S."/>
            <person name="Lee S.L."/>
            <person name="Lehman R."/>
            <person name="Li K."/>
            <person name="Li Z."/>
            <person name="Liang H."/>
            <person name="Lovelace S."/>
            <person name="Lu Z."/>
            <person name="Mansfield J.H."/>
            <person name="McCulloch K.J."/>
            <person name="Mathew T."/>
            <person name="Morton B."/>
            <person name="Muzny D.M."/>
            <person name="Neunemann D."/>
            <person name="Ongeri F."/>
            <person name="Pauchet Y."/>
            <person name="Pu L.L."/>
            <person name="Pyrousis I."/>
            <person name="Rao X.J."/>
            <person name="Redding A."/>
            <person name="Roesel C."/>
            <person name="Sanchez-Gracia A."/>
            <person name="Schaack S."/>
            <person name="Shukla A."/>
            <person name="Tetreau G."/>
            <person name="Wang Y."/>
            <person name="Xiong G.H."/>
            <person name="Traut W."/>
            <person name="Walsh T.K."/>
            <person name="Worley K.C."/>
            <person name="Wu D."/>
            <person name="Wu W."/>
            <person name="Wu Y.Q."/>
            <person name="Zhang X."/>
            <person name="Zou Z."/>
            <person name="Zucker H."/>
            <person name="Briscoe A.D."/>
            <person name="Burmester T."/>
            <person name="Clem R.J."/>
            <person name="Feyereisen R."/>
            <person name="Grimmelikhuijzen C.J.P."/>
            <person name="Hamodrakas S.J."/>
            <person name="Hansson B.S."/>
            <person name="Huguet E."/>
            <person name="Jermiin L.S."/>
            <person name="Lan Q."/>
            <person name="Lehman H.K."/>
            <person name="Lorenzen M."/>
            <person name="Merzendorfer H."/>
            <person name="Michalopoulos I."/>
            <person name="Morton D.B."/>
            <person name="Muthukrishnan S."/>
            <person name="Oakeshott J.G."/>
            <person name="Palmer W."/>
            <person name="Park Y."/>
            <person name="Passarelli A.L."/>
            <person name="Rozas J."/>
            <person name="Schwartz L.M."/>
            <person name="Smith W."/>
            <person name="Southgate A."/>
            <person name="Vilcinskas A."/>
            <person name="Vogt R."/>
            <person name="Wang P."/>
            <person name="Werren J."/>
            <person name="Yu X.Q."/>
            <person name="Zhou J.J."/>
            <person name="Brown S.J."/>
            <person name="Scherer S.E."/>
            <person name="Richards S."/>
            <person name="Blissard G.W."/>
        </authorList>
    </citation>
    <scope>NUCLEOTIDE SEQUENCE</scope>
</reference>
<dbReference type="AlphaFoldDB" id="A0A921Z5L8"/>
<protein>
    <submittedName>
        <fullName evidence="1">Uncharacterized protein</fullName>
    </submittedName>
</protein>
<accession>A0A921Z5L8</accession>
<reference evidence="1" key="2">
    <citation type="submission" date="2020-12" db="EMBL/GenBank/DDBJ databases">
        <authorList>
            <person name="Kanost M."/>
        </authorList>
    </citation>
    <scope>NUCLEOTIDE SEQUENCE</scope>
</reference>
<gene>
    <name evidence="1" type="ORF">O3G_MSEX006706</name>
</gene>
<evidence type="ECO:0000313" key="1">
    <source>
        <dbReference type="EMBL" id="KAG6450632.1"/>
    </source>
</evidence>
<sequence length="513" mass="57536">MCVENLNPSECAILIDFSENYDCKLSEEIQALHFGGSKNSITLHTGMIYTSTQCQSFVTLSDSNCHEPHAIWAHLIPIIKLAKQICPILSVIHIFSDGPTSQYRQKKNFFLLNYFTSKLKLALTTWSFSESGHGKGVADGIGGATKRALDRRVYYGHDIVNATDALKNLKACMKSVKPFLINKSDIENIKTLVPNNLKTILGTLQIHQIISKMPNEILHRKLSCFCDRGQCACFKPIRHCFLEKPKSGSSSILRHLKDDPQISGTDLVDIFDNFDIHFENITQANMINATPMSDFIEFAEKNSVEPLISKEPSQLTSILSNHFDAIPLEEQLNEITQNISFNWDPMYDKSATVSIQPLTTTDIDSIIPNIKGDFHSEIPTTNNFELIETTSNGHPLSHDCELPQIVSFNVPENTQKSITYLAEAPSCDLSPSSSIKNTTIFNIKKNISIGSDKAIPTSKRIKIIEDISYCPKKRVKTLKPIPNNTLKPININKIIGCKVEFITTNDIFWDEIE</sequence>
<keyword evidence="2" id="KW-1185">Reference proteome</keyword>
<comment type="caution">
    <text evidence="1">The sequence shown here is derived from an EMBL/GenBank/DDBJ whole genome shotgun (WGS) entry which is preliminary data.</text>
</comment>
<name>A0A921Z5L8_MANSE</name>
<proteinExistence type="predicted"/>
<dbReference type="PANTHER" id="PTHR46601:SF1">
    <property type="entry name" value="ADF-H DOMAIN-CONTAINING PROTEIN"/>
    <property type="match status" value="1"/>
</dbReference>
<organism evidence="1 2">
    <name type="scientific">Manduca sexta</name>
    <name type="common">Tobacco hawkmoth</name>
    <name type="synonym">Tobacco hornworm</name>
    <dbReference type="NCBI Taxonomy" id="7130"/>
    <lineage>
        <taxon>Eukaryota</taxon>
        <taxon>Metazoa</taxon>
        <taxon>Ecdysozoa</taxon>
        <taxon>Arthropoda</taxon>
        <taxon>Hexapoda</taxon>
        <taxon>Insecta</taxon>
        <taxon>Pterygota</taxon>
        <taxon>Neoptera</taxon>
        <taxon>Endopterygota</taxon>
        <taxon>Lepidoptera</taxon>
        <taxon>Glossata</taxon>
        <taxon>Ditrysia</taxon>
        <taxon>Bombycoidea</taxon>
        <taxon>Sphingidae</taxon>
        <taxon>Sphinginae</taxon>
        <taxon>Sphingini</taxon>
        <taxon>Manduca</taxon>
    </lineage>
</organism>
<evidence type="ECO:0000313" key="2">
    <source>
        <dbReference type="Proteomes" id="UP000791440"/>
    </source>
</evidence>
<dbReference type="EMBL" id="JH668391">
    <property type="protein sequence ID" value="KAG6450632.1"/>
    <property type="molecule type" value="Genomic_DNA"/>
</dbReference>
<dbReference type="Proteomes" id="UP000791440">
    <property type="component" value="Unassembled WGS sequence"/>
</dbReference>